<protein>
    <submittedName>
        <fullName evidence="2">Uncharacterized protein</fullName>
    </submittedName>
</protein>
<evidence type="ECO:0000313" key="3">
    <source>
        <dbReference type="Proteomes" id="UP000019109"/>
    </source>
</evidence>
<feature type="region of interest" description="Disordered" evidence="1">
    <location>
        <begin position="16"/>
        <end position="39"/>
    </location>
</feature>
<evidence type="ECO:0000256" key="1">
    <source>
        <dbReference type="SAM" id="MobiDB-lite"/>
    </source>
</evidence>
<evidence type="ECO:0000313" key="2">
    <source>
        <dbReference type="EMBL" id="GAE88087.1"/>
    </source>
</evidence>
<accession>W4V4L6</accession>
<name>W4V4L6_9FIRM</name>
<dbReference type="STRING" id="1294263.JCM21531_1507"/>
<dbReference type="EMBL" id="BAVR01000013">
    <property type="protein sequence ID" value="GAE88087.1"/>
    <property type="molecule type" value="Genomic_DNA"/>
</dbReference>
<dbReference type="Proteomes" id="UP000019109">
    <property type="component" value="Unassembled WGS sequence"/>
</dbReference>
<comment type="caution">
    <text evidence="2">The sequence shown here is derived from an EMBL/GenBank/DDBJ whole genome shotgun (WGS) entry which is preliminary data.</text>
</comment>
<organism evidence="2 3">
    <name type="scientific">Acetivibrio straminisolvens JCM 21531</name>
    <dbReference type="NCBI Taxonomy" id="1294263"/>
    <lineage>
        <taxon>Bacteria</taxon>
        <taxon>Bacillati</taxon>
        <taxon>Bacillota</taxon>
        <taxon>Clostridia</taxon>
        <taxon>Eubacteriales</taxon>
        <taxon>Oscillospiraceae</taxon>
        <taxon>Acetivibrio</taxon>
    </lineage>
</organism>
<proteinExistence type="predicted"/>
<keyword evidence="3" id="KW-1185">Reference proteome</keyword>
<gene>
    <name evidence="2" type="ORF">JCM21531_1507</name>
</gene>
<sequence length="53" mass="5868">MHRRSDTFRFVTMAGRTSGETVKAPKGQMNGSVEDDSEISQAKGQRSVFIFMG</sequence>
<reference evidence="2" key="1">
    <citation type="journal article" date="2014" name="Genome Announc.">
        <title>Draft Genome Sequence of Clostridium straminisolvens Strain JCM 21531T, Isolated from a Cellulose-Degrading Bacterial Community.</title>
        <authorList>
            <person name="Yuki M."/>
            <person name="Oshima K."/>
            <person name="Suda W."/>
            <person name="Sakamoto M."/>
            <person name="Kitamura K."/>
            <person name="Iida T."/>
            <person name="Hattori M."/>
            <person name="Ohkuma M."/>
        </authorList>
    </citation>
    <scope>NUCLEOTIDE SEQUENCE [LARGE SCALE GENOMIC DNA]</scope>
    <source>
        <strain evidence="2">JCM 21531</strain>
    </source>
</reference>
<dbReference type="AlphaFoldDB" id="W4V4L6"/>